<dbReference type="InterPro" id="IPR044561">
    <property type="entry name" value="ACT_ThrD-II-like"/>
</dbReference>
<dbReference type="FunFam" id="3.40.50.1100:FF:000007">
    <property type="entry name" value="L-threonine dehydratase catabolic TdcB"/>
    <property type="match status" value="1"/>
</dbReference>
<dbReference type="GO" id="GO:0030170">
    <property type="term" value="F:pyridoxal phosphate binding"/>
    <property type="evidence" value="ECO:0007669"/>
    <property type="project" value="UniProtKB-ARBA"/>
</dbReference>
<feature type="domain" description="ACT" evidence="6">
    <location>
        <begin position="331"/>
        <end position="408"/>
    </location>
</feature>
<dbReference type="GO" id="GO:0006567">
    <property type="term" value="P:L-threonine catabolic process"/>
    <property type="evidence" value="ECO:0007669"/>
    <property type="project" value="InterPro"/>
</dbReference>
<evidence type="ECO:0000256" key="3">
    <source>
        <dbReference type="ARBA" id="ARBA00022898"/>
    </source>
</evidence>
<dbReference type="FunFam" id="3.40.50.1100:FF:000005">
    <property type="entry name" value="Threonine dehydratase catabolic"/>
    <property type="match status" value="1"/>
</dbReference>
<dbReference type="EC" id="4.3.1.19" evidence="7"/>
<dbReference type="KEGG" id="tmk:QGN29_13355"/>
<dbReference type="InterPro" id="IPR001926">
    <property type="entry name" value="TrpB-like_PALP"/>
</dbReference>
<protein>
    <submittedName>
        <fullName evidence="7">Threonine ammonia-lyase</fullName>
        <ecNumber evidence="7">4.3.1.19</ecNumber>
    </submittedName>
</protein>
<proteinExistence type="inferred from homology"/>
<dbReference type="SUPFAM" id="SSF55021">
    <property type="entry name" value="ACT-like"/>
    <property type="match status" value="1"/>
</dbReference>
<reference evidence="7" key="1">
    <citation type="submission" date="2023-04" db="EMBL/GenBank/DDBJ databases">
        <title>Complete genome sequence of Temperatibacter marinus.</title>
        <authorList>
            <person name="Rong J.-C."/>
            <person name="Yi M.-L."/>
            <person name="Zhao Q."/>
        </authorList>
    </citation>
    <scope>NUCLEOTIDE SEQUENCE</scope>
    <source>
        <strain evidence="7">NBRC 110045</strain>
    </source>
</reference>
<name>A0AA52EHR1_9PROT</name>
<dbReference type="EMBL" id="CP123872">
    <property type="protein sequence ID" value="WND02534.1"/>
    <property type="molecule type" value="Genomic_DNA"/>
</dbReference>
<dbReference type="GO" id="GO:0004794">
    <property type="term" value="F:threonine deaminase activity"/>
    <property type="evidence" value="ECO:0007669"/>
    <property type="project" value="UniProtKB-EC"/>
</dbReference>
<evidence type="ECO:0000313" key="8">
    <source>
        <dbReference type="Proteomes" id="UP001268683"/>
    </source>
</evidence>
<keyword evidence="4 7" id="KW-0456">Lyase</keyword>
<dbReference type="CDD" id="cd04886">
    <property type="entry name" value="ACT_ThrD-II-like"/>
    <property type="match status" value="1"/>
</dbReference>
<dbReference type="CDD" id="cd01562">
    <property type="entry name" value="Thr-dehyd"/>
    <property type="match status" value="1"/>
</dbReference>
<dbReference type="PANTHER" id="PTHR48078">
    <property type="entry name" value="THREONINE DEHYDRATASE, MITOCHONDRIAL-RELATED"/>
    <property type="match status" value="1"/>
</dbReference>
<dbReference type="InterPro" id="IPR002912">
    <property type="entry name" value="ACT_dom"/>
</dbReference>
<dbReference type="AlphaFoldDB" id="A0AA52EHR1"/>
<evidence type="ECO:0000256" key="2">
    <source>
        <dbReference type="ARBA" id="ARBA00010869"/>
    </source>
</evidence>
<accession>A0AA52EHR1</accession>
<dbReference type="SUPFAM" id="SSF53686">
    <property type="entry name" value="Tryptophan synthase beta subunit-like PLP-dependent enzymes"/>
    <property type="match status" value="1"/>
</dbReference>
<dbReference type="GO" id="GO:0003941">
    <property type="term" value="F:L-serine ammonia-lyase activity"/>
    <property type="evidence" value="ECO:0007669"/>
    <property type="project" value="UniProtKB-EC"/>
</dbReference>
<comment type="catalytic activity">
    <reaction evidence="5">
        <text>L-serine = pyruvate + NH4(+)</text>
        <dbReference type="Rhea" id="RHEA:19169"/>
        <dbReference type="ChEBI" id="CHEBI:15361"/>
        <dbReference type="ChEBI" id="CHEBI:28938"/>
        <dbReference type="ChEBI" id="CHEBI:33384"/>
        <dbReference type="EC" id="4.3.1.17"/>
    </reaction>
</comment>
<dbReference type="PANTHER" id="PTHR48078:SF6">
    <property type="entry name" value="L-THREONINE DEHYDRATASE CATABOLIC TDCB"/>
    <property type="match status" value="1"/>
</dbReference>
<dbReference type="Proteomes" id="UP001268683">
    <property type="component" value="Chromosome"/>
</dbReference>
<dbReference type="Pfam" id="PF00291">
    <property type="entry name" value="PALP"/>
    <property type="match status" value="1"/>
</dbReference>
<organism evidence="7 8">
    <name type="scientific">Temperatibacter marinus</name>
    <dbReference type="NCBI Taxonomy" id="1456591"/>
    <lineage>
        <taxon>Bacteria</taxon>
        <taxon>Pseudomonadati</taxon>
        <taxon>Pseudomonadota</taxon>
        <taxon>Alphaproteobacteria</taxon>
        <taxon>Kordiimonadales</taxon>
        <taxon>Temperatibacteraceae</taxon>
        <taxon>Temperatibacter</taxon>
    </lineage>
</organism>
<evidence type="ECO:0000256" key="4">
    <source>
        <dbReference type="ARBA" id="ARBA00023239"/>
    </source>
</evidence>
<evidence type="ECO:0000256" key="5">
    <source>
        <dbReference type="ARBA" id="ARBA00049406"/>
    </source>
</evidence>
<comment type="cofactor">
    <cofactor evidence="1">
        <name>pyridoxal 5'-phosphate</name>
        <dbReference type="ChEBI" id="CHEBI:597326"/>
    </cofactor>
</comment>
<keyword evidence="3" id="KW-0663">Pyridoxal phosphate</keyword>
<dbReference type="PROSITE" id="PS51671">
    <property type="entry name" value="ACT"/>
    <property type="match status" value="1"/>
</dbReference>
<dbReference type="InterPro" id="IPR036052">
    <property type="entry name" value="TrpB-like_PALP_sf"/>
</dbReference>
<evidence type="ECO:0000313" key="7">
    <source>
        <dbReference type="EMBL" id="WND02534.1"/>
    </source>
</evidence>
<dbReference type="GO" id="GO:0009097">
    <property type="term" value="P:isoleucine biosynthetic process"/>
    <property type="evidence" value="ECO:0007669"/>
    <property type="project" value="TreeGrafter"/>
</dbReference>
<dbReference type="NCBIfam" id="NF005600">
    <property type="entry name" value="PRK07334.1"/>
    <property type="match status" value="1"/>
</dbReference>
<keyword evidence="8" id="KW-1185">Reference proteome</keyword>
<evidence type="ECO:0000259" key="6">
    <source>
        <dbReference type="PROSITE" id="PS51671"/>
    </source>
</evidence>
<dbReference type="Gene3D" id="3.40.50.1100">
    <property type="match status" value="2"/>
</dbReference>
<sequence length="408" mass="43650">MAENTLVITADDVSSAAKKIKGHIEHTQTKQSKTLSQIVGADIFLKFEIFQFTAAYKERGALNRLLALSPEEKKNGVIAMSAGNHAQGVSYHATRLGIPATIVMPFGTPFNKVKRTEELGADVVLAGNVLEEATAEAMRLSEEKGYTFLHPFDDPLVIAGQGTVAQEMLEDIPDLDTLLIPIGGGGLISGMAVAAKAVNPNIKIIGVQTESFPSMKNAMDGSTHTFDSPTIAEGIAVKTPGTYTQAVVKKLVDDILIIPETRIEEAIVLMMEIEKVVVEGAGATGLAALMEFPEKFKGRKVGMVLTGGNIDSRLLASAIMRGMARDGRLSRLRVTMLDVPGSLAKVSEVVANVGANVLELRHQREFGAVSLKMTEMEMVIEAKDKAHADLVVVQLEEAGFIVSEAKTV</sequence>
<gene>
    <name evidence="7" type="ORF">QGN29_13355</name>
</gene>
<dbReference type="InterPro" id="IPR050147">
    <property type="entry name" value="Ser/Thr_Dehydratase"/>
</dbReference>
<dbReference type="GO" id="GO:0006565">
    <property type="term" value="P:L-serine catabolic process"/>
    <property type="evidence" value="ECO:0007669"/>
    <property type="project" value="TreeGrafter"/>
</dbReference>
<dbReference type="RefSeq" id="WP_310798369.1">
    <property type="nucleotide sequence ID" value="NZ_CP123872.1"/>
</dbReference>
<dbReference type="InterPro" id="IPR045865">
    <property type="entry name" value="ACT-like_dom_sf"/>
</dbReference>
<dbReference type="NCBIfam" id="TIGR01127">
    <property type="entry name" value="ilvA_1Cterm"/>
    <property type="match status" value="1"/>
</dbReference>
<comment type="similarity">
    <text evidence="2">Belongs to the serine/threonine dehydratase family.</text>
</comment>
<dbReference type="InterPro" id="IPR005789">
    <property type="entry name" value="Thr_deHydtase_catblc"/>
</dbReference>
<evidence type="ECO:0000256" key="1">
    <source>
        <dbReference type="ARBA" id="ARBA00001933"/>
    </source>
</evidence>